<sequence>MDLLGSILDTMEKPPNTPSKQGALLKKQKEDLKKFHEMEKDKLKKFRLNIEKKLLSFQQDELAQKVEFEPMEKLFRTIIHDIADKHNLIAFSFGIDQIDRHSVVYKKEFKPSEEELDALRKGQVDVYDRKLKELQEKMQEKCDKVEDNNKSKASGSKDINPNWNYTYKYANMIGLDVGQAAAKVTTPNQQFGMVPSSNKRDLRSIEQILNDNKLKKMRNLKPTD</sequence>
<dbReference type="AlphaFoldDB" id="A0A9Q0M8L3"/>
<gene>
    <name evidence="3" type="ORF">RDWZM_006987</name>
</gene>
<evidence type="ECO:0000256" key="1">
    <source>
        <dbReference type="SAM" id="Coils"/>
    </source>
</evidence>
<dbReference type="OMA" id="NQSYGFV"/>
<dbReference type="Pfam" id="PF01424">
    <property type="entry name" value="R3H"/>
    <property type="match status" value="1"/>
</dbReference>
<dbReference type="GO" id="GO:0003676">
    <property type="term" value="F:nucleic acid binding"/>
    <property type="evidence" value="ECO:0007669"/>
    <property type="project" value="UniProtKB-UniRule"/>
</dbReference>
<feature type="coiled-coil region" evidence="1">
    <location>
        <begin position="124"/>
        <end position="151"/>
    </location>
</feature>
<organism evidence="3 4">
    <name type="scientific">Blomia tropicalis</name>
    <name type="common">Mite</name>
    <dbReference type="NCBI Taxonomy" id="40697"/>
    <lineage>
        <taxon>Eukaryota</taxon>
        <taxon>Metazoa</taxon>
        <taxon>Ecdysozoa</taxon>
        <taxon>Arthropoda</taxon>
        <taxon>Chelicerata</taxon>
        <taxon>Arachnida</taxon>
        <taxon>Acari</taxon>
        <taxon>Acariformes</taxon>
        <taxon>Sarcoptiformes</taxon>
        <taxon>Astigmata</taxon>
        <taxon>Glycyphagoidea</taxon>
        <taxon>Echimyopodidae</taxon>
        <taxon>Blomia</taxon>
    </lineage>
</organism>
<dbReference type="SUPFAM" id="SSF82708">
    <property type="entry name" value="R3H domain"/>
    <property type="match status" value="1"/>
</dbReference>
<dbReference type="PROSITE" id="PS51061">
    <property type="entry name" value="R3H"/>
    <property type="match status" value="1"/>
</dbReference>
<accession>A0A9Q0M8L3</accession>
<protein>
    <recommendedName>
        <fullName evidence="2">R3H domain-containing protein</fullName>
    </recommendedName>
</protein>
<dbReference type="EMBL" id="JAPWDV010000002">
    <property type="protein sequence ID" value="KAJ6221175.1"/>
    <property type="molecule type" value="Genomic_DNA"/>
</dbReference>
<name>A0A9Q0M8L3_BLOTA</name>
<dbReference type="InterPro" id="IPR017330">
    <property type="entry name" value="SPAG7"/>
</dbReference>
<keyword evidence="1" id="KW-0175">Coiled coil</keyword>
<reference evidence="3" key="1">
    <citation type="submission" date="2022-12" db="EMBL/GenBank/DDBJ databases">
        <title>Genome assemblies of Blomia tropicalis.</title>
        <authorList>
            <person name="Cui Y."/>
        </authorList>
    </citation>
    <scope>NUCLEOTIDE SEQUENCE</scope>
    <source>
        <tissue evidence="3">Adult mites</tissue>
    </source>
</reference>
<evidence type="ECO:0000313" key="4">
    <source>
        <dbReference type="Proteomes" id="UP001142055"/>
    </source>
</evidence>
<dbReference type="PANTHER" id="PTHR13498">
    <property type="entry name" value="SPERM ASSOCIATED ANTIGEN 7"/>
    <property type="match status" value="1"/>
</dbReference>
<feature type="domain" description="R3H" evidence="2">
    <location>
        <begin position="44"/>
        <end position="108"/>
    </location>
</feature>
<dbReference type="Gene3D" id="3.30.1370.50">
    <property type="entry name" value="R3H-like domain"/>
    <property type="match status" value="1"/>
</dbReference>
<dbReference type="Proteomes" id="UP001142055">
    <property type="component" value="Chromosome 2"/>
</dbReference>
<dbReference type="PANTHER" id="PTHR13498:SF3">
    <property type="entry name" value="SPERM-ASSOCIATED ANTIGEN 7"/>
    <property type="match status" value="1"/>
</dbReference>
<comment type="caution">
    <text evidence="3">The sequence shown here is derived from an EMBL/GenBank/DDBJ whole genome shotgun (WGS) entry which is preliminary data.</text>
</comment>
<dbReference type="InterPro" id="IPR001374">
    <property type="entry name" value="R3H_dom"/>
</dbReference>
<dbReference type="SMART" id="SM00393">
    <property type="entry name" value="R3H"/>
    <property type="match status" value="1"/>
</dbReference>
<dbReference type="InterPro" id="IPR036867">
    <property type="entry name" value="R3H_dom_sf"/>
</dbReference>
<evidence type="ECO:0000259" key="2">
    <source>
        <dbReference type="PROSITE" id="PS51061"/>
    </source>
</evidence>
<keyword evidence="4" id="KW-1185">Reference proteome</keyword>
<evidence type="ECO:0000313" key="3">
    <source>
        <dbReference type="EMBL" id="KAJ6221175.1"/>
    </source>
</evidence>
<proteinExistence type="predicted"/>